<organism evidence="2 3">
    <name type="scientific">Paraphaeosphaeria sporulosa</name>
    <dbReference type="NCBI Taxonomy" id="1460663"/>
    <lineage>
        <taxon>Eukaryota</taxon>
        <taxon>Fungi</taxon>
        <taxon>Dikarya</taxon>
        <taxon>Ascomycota</taxon>
        <taxon>Pezizomycotina</taxon>
        <taxon>Dothideomycetes</taxon>
        <taxon>Pleosporomycetidae</taxon>
        <taxon>Pleosporales</taxon>
        <taxon>Massarineae</taxon>
        <taxon>Didymosphaeriaceae</taxon>
        <taxon>Paraphaeosphaeria</taxon>
    </lineage>
</organism>
<feature type="region of interest" description="Disordered" evidence="1">
    <location>
        <begin position="51"/>
        <end position="70"/>
    </location>
</feature>
<name>A0A177C455_9PLEO</name>
<dbReference type="InParanoid" id="A0A177C455"/>
<keyword evidence="3" id="KW-1185">Reference proteome</keyword>
<protein>
    <submittedName>
        <fullName evidence="2">Uncharacterized protein</fullName>
    </submittedName>
</protein>
<dbReference type="RefSeq" id="XP_018031943.1">
    <property type="nucleotide sequence ID" value="XM_018175771.1"/>
</dbReference>
<evidence type="ECO:0000313" key="3">
    <source>
        <dbReference type="Proteomes" id="UP000077069"/>
    </source>
</evidence>
<sequence length="70" mass="7406">MSANYAAVANQGEVRSRRPADPPMQTGGHQPGKLVDNDAIPEFSTQTLPAGMAPALSTFTPNPVLNNQKM</sequence>
<accession>A0A177C455</accession>
<evidence type="ECO:0000313" key="2">
    <source>
        <dbReference type="EMBL" id="OAG01578.1"/>
    </source>
</evidence>
<dbReference type="EMBL" id="KV441557">
    <property type="protein sequence ID" value="OAG01578.1"/>
    <property type="molecule type" value="Genomic_DNA"/>
</dbReference>
<dbReference type="Proteomes" id="UP000077069">
    <property type="component" value="Unassembled WGS sequence"/>
</dbReference>
<feature type="compositionally biased region" description="Polar residues" evidence="1">
    <location>
        <begin position="57"/>
        <end position="70"/>
    </location>
</feature>
<gene>
    <name evidence="2" type="ORF">CC84DRAFT_1127384</name>
</gene>
<evidence type="ECO:0000256" key="1">
    <source>
        <dbReference type="SAM" id="MobiDB-lite"/>
    </source>
</evidence>
<proteinExistence type="predicted"/>
<reference evidence="2 3" key="1">
    <citation type="submission" date="2016-05" db="EMBL/GenBank/DDBJ databases">
        <title>Comparative analysis of secretome profiles of manganese(II)-oxidizing ascomycete fungi.</title>
        <authorList>
            <consortium name="DOE Joint Genome Institute"/>
            <person name="Zeiner C.A."/>
            <person name="Purvine S.O."/>
            <person name="Zink E.M."/>
            <person name="Wu S."/>
            <person name="Pasa-Tolic L."/>
            <person name="Chaput D.L."/>
            <person name="Haridas S."/>
            <person name="Grigoriev I.V."/>
            <person name="Santelli C.M."/>
            <person name="Hansel C.M."/>
        </authorList>
    </citation>
    <scope>NUCLEOTIDE SEQUENCE [LARGE SCALE GENOMIC DNA]</scope>
    <source>
        <strain evidence="2 3">AP3s5-JAC2a</strain>
    </source>
</reference>
<dbReference type="GeneID" id="28759257"/>
<dbReference type="AlphaFoldDB" id="A0A177C455"/>
<feature type="region of interest" description="Disordered" evidence="1">
    <location>
        <begin position="1"/>
        <end position="45"/>
    </location>
</feature>
<dbReference type="OrthoDB" id="3260716at2759"/>
<feature type="non-terminal residue" evidence="2">
    <location>
        <position position="70"/>
    </location>
</feature>